<protein>
    <recommendedName>
        <fullName evidence="2">UPF0178 protein SAMN06295960_0352</fullName>
    </recommendedName>
</protein>
<name>A0A1X7IEE9_9BACL</name>
<evidence type="ECO:0000313" key="3">
    <source>
        <dbReference type="EMBL" id="SMG12849.1"/>
    </source>
</evidence>
<dbReference type="NCBIfam" id="NF001095">
    <property type="entry name" value="PRK00124.1"/>
    <property type="match status" value="1"/>
</dbReference>
<organism evidence="3 4">
    <name type="scientific">Paenibacillus aquistagni</name>
    <dbReference type="NCBI Taxonomy" id="1852522"/>
    <lineage>
        <taxon>Bacteria</taxon>
        <taxon>Bacillati</taxon>
        <taxon>Bacillota</taxon>
        <taxon>Bacilli</taxon>
        <taxon>Bacillales</taxon>
        <taxon>Paenibacillaceae</taxon>
        <taxon>Paenibacillus</taxon>
    </lineage>
</organism>
<dbReference type="AlphaFoldDB" id="A0A1X7IEE9"/>
<dbReference type="EMBL" id="FXAZ01000001">
    <property type="protein sequence ID" value="SMG12849.1"/>
    <property type="molecule type" value="Genomic_DNA"/>
</dbReference>
<dbReference type="Proteomes" id="UP000193834">
    <property type="component" value="Unassembled WGS sequence"/>
</dbReference>
<dbReference type="InterPro" id="IPR003791">
    <property type="entry name" value="UPF0178"/>
</dbReference>
<dbReference type="RefSeq" id="WP_085492629.1">
    <property type="nucleotide sequence ID" value="NZ_FXAZ01000001.1"/>
</dbReference>
<dbReference type="PANTHER" id="PTHR35146">
    <property type="entry name" value="UPF0178 PROTEIN YAII"/>
    <property type="match status" value="1"/>
</dbReference>
<dbReference type="PANTHER" id="PTHR35146:SF1">
    <property type="entry name" value="UPF0178 PROTEIN YAII"/>
    <property type="match status" value="1"/>
</dbReference>
<keyword evidence="4" id="KW-1185">Reference proteome</keyword>
<comment type="similarity">
    <text evidence="1 2">Belongs to the UPF0178 family.</text>
</comment>
<proteinExistence type="inferred from homology"/>
<dbReference type="OrthoDB" id="9798918at2"/>
<evidence type="ECO:0000256" key="1">
    <source>
        <dbReference type="ARBA" id="ARBA00008522"/>
    </source>
</evidence>
<evidence type="ECO:0000256" key="2">
    <source>
        <dbReference type="HAMAP-Rule" id="MF_00489"/>
    </source>
</evidence>
<accession>A0A1X7IEE9</accession>
<reference evidence="3 4" key="1">
    <citation type="submission" date="2017-04" db="EMBL/GenBank/DDBJ databases">
        <authorList>
            <person name="Afonso C.L."/>
            <person name="Miller P.J."/>
            <person name="Scott M.A."/>
            <person name="Spackman E."/>
            <person name="Goraichik I."/>
            <person name="Dimitrov K.M."/>
            <person name="Suarez D.L."/>
            <person name="Swayne D.E."/>
        </authorList>
    </citation>
    <scope>NUCLEOTIDE SEQUENCE [LARGE SCALE GENOMIC DNA]</scope>
    <source>
        <strain evidence="3 4">11</strain>
    </source>
</reference>
<dbReference type="HAMAP" id="MF_00489">
    <property type="entry name" value="UPF0178"/>
    <property type="match status" value="1"/>
</dbReference>
<evidence type="ECO:0000313" key="4">
    <source>
        <dbReference type="Proteomes" id="UP000193834"/>
    </source>
</evidence>
<dbReference type="STRING" id="1852522.SAMN06295960_0352"/>
<sequence>MKRIISIIVDADACPVKDEVLAVSREYGVDVRFVASYAAYTHFPSEQELVKWVFVDQDYQAADMYIANHARSEDIIVTNDYGLAALCLPRGAIVLTPRGKQLDASNLDDLLTSRHLAAKARRAGQRTRGPRPMTEDDRAFFQHKLTKLLLHLQENHAT</sequence>
<dbReference type="Pfam" id="PF02639">
    <property type="entry name" value="DUF188"/>
    <property type="match status" value="1"/>
</dbReference>
<gene>
    <name evidence="3" type="ORF">SAMN06295960_0352</name>
</gene>